<protein>
    <submittedName>
        <fullName evidence="1">Uncharacterized protein</fullName>
    </submittedName>
</protein>
<organism evidence="1 2">
    <name type="scientific">Rhizophagus irregularis</name>
    <dbReference type="NCBI Taxonomy" id="588596"/>
    <lineage>
        <taxon>Eukaryota</taxon>
        <taxon>Fungi</taxon>
        <taxon>Fungi incertae sedis</taxon>
        <taxon>Mucoromycota</taxon>
        <taxon>Glomeromycotina</taxon>
        <taxon>Glomeromycetes</taxon>
        <taxon>Glomerales</taxon>
        <taxon>Glomeraceae</taxon>
        <taxon>Rhizophagus</taxon>
    </lineage>
</organism>
<dbReference type="EMBL" id="CAGKOT010000020">
    <property type="protein sequence ID" value="CAB5364872.1"/>
    <property type="molecule type" value="Genomic_DNA"/>
</dbReference>
<comment type="caution">
    <text evidence="1">The sequence shown here is derived from an EMBL/GenBank/DDBJ whole genome shotgun (WGS) entry which is preliminary data.</text>
</comment>
<name>A0A915Z6R6_9GLOM</name>
<evidence type="ECO:0000313" key="1">
    <source>
        <dbReference type="EMBL" id="CAB5364872.1"/>
    </source>
</evidence>
<gene>
    <name evidence="1" type="ORF">CHRIB12_LOCUS10188</name>
</gene>
<dbReference type="AlphaFoldDB" id="A0A915Z6R6"/>
<proteinExistence type="predicted"/>
<evidence type="ECO:0000313" key="2">
    <source>
        <dbReference type="Proteomes" id="UP000684084"/>
    </source>
</evidence>
<sequence length="87" mass="10153">MNFKPQNRCCSRHATKICQVIKITRNIVTECNPGGNSEKTDKRNHDDRVYSPFLFHNGLESYINISTSKLRITKIEYEIIAMVIRDH</sequence>
<reference evidence="1" key="1">
    <citation type="submission" date="2020-05" db="EMBL/GenBank/DDBJ databases">
        <authorList>
            <person name="Rincon C."/>
            <person name="Sanders R I."/>
            <person name="Robbins C."/>
            <person name="Chaturvedi A."/>
        </authorList>
    </citation>
    <scope>NUCLEOTIDE SEQUENCE</scope>
    <source>
        <strain evidence="1">CHB12</strain>
    </source>
</reference>
<accession>A0A915Z6R6</accession>
<dbReference type="Proteomes" id="UP000684084">
    <property type="component" value="Unassembled WGS sequence"/>
</dbReference>